<dbReference type="PROSITE" id="PS51197">
    <property type="entry name" value="HTH_RRF2_2"/>
    <property type="match status" value="1"/>
</dbReference>
<keyword evidence="2" id="KW-1185">Reference proteome</keyword>
<dbReference type="InterPro" id="IPR030489">
    <property type="entry name" value="TR_Rrf2-type_CS"/>
</dbReference>
<protein>
    <submittedName>
        <fullName evidence="1">Rrf2 family transcriptional regulator</fullName>
    </submittedName>
</protein>
<dbReference type="Gene3D" id="1.10.10.10">
    <property type="entry name" value="Winged helix-like DNA-binding domain superfamily/Winged helix DNA-binding domain"/>
    <property type="match status" value="1"/>
</dbReference>
<dbReference type="InterPro" id="IPR000944">
    <property type="entry name" value="Tscrpt_reg_Rrf2"/>
</dbReference>
<dbReference type="Proteomes" id="UP001206067">
    <property type="component" value="Unassembled WGS sequence"/>
</dbReference>
<evidence type="ECO:0000313" key="1">
    <source>
        <dbReference type="EMBL" id="MCR2833284.1"/>
    </source>
</evidence>
<name>A0ABT1XNP7_9SPHN</name>
<sequence length="165" mass="17811">MQISKGVEWAVHCCTVIALVGEGRGLNAEALSEFFEVPGPYLAKQLQALSRAGLLESMRGKHGGYRLARSVDAISLLDIVLAVEGPGPAFRCTEIRQNGPCGVPRKECRRPCEVAAAFADAEAAWRDALRRRSLASIMQEASAGSTPGHLLEIVEWVRQKTDPVA</sequence>
<dbReference type="SUPFAM" id="SSF46785">
    <property type="entry name" value="Winged helix' DNA-binding domain"/>
    <property type="match status" value="1"/>
</dbReference>
<accession>A0ABT1XNP7</accession>
<dbReference type="RefSeq" id="WP_257595053.1">
    <property type="nucleotide sequence ID" value="NZ_JANKHH010000003.1"/>
</dbReference>
<gene>
    <name evidence="1" type="ORF">NSO95_04955</name>
</gene>
<reference evidence="1 2" key="1">
    <citation type="submission" date="2022-08" db="EMBL/GenBank/DDBJ databases">
        <title>Polyphasic taxonomy analysis of Qipengyuania sp.RS5-5.</title>
        <authorList>
            <person name="Xamxidin M."/>
            <person name="Wu M."/>
        </authorList>
    </citation>
    <scope>NUCLEOTIDE SEQUENCE [LARGE SCALE GENOMIC DNA]</scope>
    <source>
        <strain evidence="1 2">RS5-5</strain>
    </source>
</reference>
<dbReference type="NCBIfam" id="TIGR00738">
    <property type="entry name" value="rrf2_super"/>
    <property type="match status" value="1"/>
</dbReference>
<proteinExistence type="predicted"/>
<dbReference type="InterPro" id="IPR036388">
    <property type="entry name" value="WH-like_DNA-bd_sf"/>
</dbReference>
<dbReference type="PANTHER" id="PTHR33221">
    <property type="entry name" value="WINGED HELIX-TURN-HELIX TRANSCRIPTIONAL REGULATOR, RRF2 FAMILY"/>
    <property type="match status" value="1"/>
</dbReference>
<comment type="caution">
    <text evidence="1">The sequence shown here is derived from an EMBL/GenBank/DDBJ whole genome shotgun (WGS) entry which is preliminary data.</text>
</comment>
<dbReference type="Pfam" id="PF02082">
    <property type="entry name" value="Rrf2"/>
    <property type="match status" value="1"/>
</dbReference>
<organism evidence="1 2">
    <name type="scientific">Parerythrobacter lacustris</name>
    <dbReference type="NCBI Taxonomy" id="2969984"/>
    <lineage>
        <taxon>Bacteria</taxon>
        <taxon>Pseudomonadati</taxon>
        <taxon>Pseudomonadota</taxon>
        <taxon>Alphaproteobacteria</taxon>
        <taxon>Sphingomonadales</taxon>
        <taxon>Erythrobacteraceae</taxon>
        <taxon>Parerythrobacter</taxon>
    </lineage>
</organism>
<dbReference type="EMBL" id="JANKHH010000003">
    <property type="protein sequence ID" value="MCR2833284.1"/>
    <property type="molecule type" value="Genomic_DNA"/>
</dbReference>
<dbReference type="InterPro" id="IPR036390">
    <property type="entry name" value="WH_DNA-bd_sf"/>
</dbReference>
<evidence type="ECO:0000313" key="2">
    <source>
        <dbReference type="Proteomes" id="UP001206067"/>
    </source>
</evidence>
<dbReference type="PROSITE" id="PS01332">
    <property type="entry name" value="HTH_RRF2_1"/>
    <property type="match status" value="1"/>
</dbReference>
<dbReference type="PANTHER" id="PTHR33221:SF13">
    <property type="entry name" value="TRANSCRIPTIONAL REGULATOR-RELATED"/>
    <property type="match status" value="1"/>
</dbReference>